<reference evidence="2" key="3">
    <citation type="submission" date="2018-08" db="UniProtKB">
        <authorList>
            <consortium name="EnsemblPlants"/>
        </authorList>
    </citation>
    <scope>IDENTIFICATION</scope>
    <source>
        <strain evidence="2">cv. Bd21</strain>
    </source>
</reference>
<protein>
    <submittedName>
        <fullName evidence="1 2">Uncharacterized protein</fullName>
    </submittedName>
</protein>
<evidence type="ECO:0000313" key="1">
    <source>
        <dbReference type="EMBL" id="KQK20095.1"/>
    </source>
</evidence>
<dbReference type="Gramene" id="KQK20095">
    <property type="protein sequence ID" value="KQK20095"/>
    <property type="gene ID" value="BRADI_1g52436v3"/>
</dbReference>
<evidence type="ECO:0000313" key="2">
    <source>
        <dbReference type="EnsemblPlants" id="KQK20095"/>
    </source>
</evidence>
<reference evidence="1 2" key="1">
    <citation type="journal article" date="2010" name="Nature">
        <title>Genome sequencing and analysis of the model grass Brachypodium distachyon.</title>
        <authorList>
            <consortium name="International Brachypodium Initiative"/>
        </authorList>
    </citation>
    <scope>NUCLEOTIDE SEQUENCE [LARGE SCALE GENOMIC DNA]</scope>
    <source>
        <strain evidence="1 2">Bd21</strain>
    </source>
</reference>
<dbReference type="EnsemblPlants" id="KQK20095">
    <property type="protein sequence ID" value="KQK20095"/>
    <property type="gene ID" value="BRADI_1g52436v3"/>
</dbReference>
<reference evidence="1" key="2">
    <citation type="submission" date="2017-06" db="EMBL/GenBank/DDBJ databases">
        <title>WGS assembly of Brachypodium distachyon.</title>
        <authorList>
            <consortium name="The International Brachypodium Initiative"/>
            <person name="Lucas S."/>
            <person name="Harmon-Smith M."/>
            <person name="Lail K."/>
            <person name="Tice H."/>
            <person name="Grimwood J."/>
            <person name="Bruce D."/>
            <person name="Barry K."/>
            <person name="Shu S."/>
            <person name="Lindquist E."/>
            <person name="Wang M."/>
            <person name="Pitluck S."/>
            <person name="Vogel J.P."/>
            <person name="Garvin D.F."/>
            <person name="Mockler T.C."/>
            <person name="Schmutz J."/>
            <person name="Rokhsar D."/>
            <person name="Bevan M.W."/>
        </authorList>
    </citation>
    <scope>NUCLEOTIDE SEQUENCE</scope>
    <source>
        <strain evidence="1">Bd21</strain>
    </source>
</reference>
<dbReference type="PANTHER" id="PTHR33085:SF145">
    <property type="entry name" value="OS05G0302200 PROTEIN"/>
    <property type="match status" value="1"/>
</dbReference>
<dbReference type="FunCoup" id="A0A0Q3HAX2">
    <property type="interactions" value="252"/>
</dbReference>
<sequence>MALSRRFLNLIVDNGIPALHRPDAAAFLQRLGTGGWYRQINLPSLLFNFQASRLDVKDKWKMDCFPLVDRRVICADQWGRSFLLEADTQRIVTMPHLHEPKSIPISIFVPQPHVDGDIDLGTLVVMEIEDSQIAVGDPLLQVWDCRLLPPPPYRTYCLDTTTHTWRQAGNWTLPFRGKVEYVPELKLWFGLSAKDQMLAAADLSSMDSQPELILIIDACKAELDWQEEWKQYMDSQLVNLGSGSLFFHTDRNEDESIAVLTRV</sequence>
<dbReference type="OrthoDB" id="691610at2759"/>
<dbReference type="InParanoid" id="A0A0Q3HAX2"/>
<dbReference type="Proteomes" id="UP000008810">
    <property type="component" value="Chromosome 1"/>
</dbReference>
<proteinExistence type="predicted"/>
<evidence type="ECO:0000313" key="3">
    <source>
        <dbReference type="Proteomes" id="UP000008810"/>
    </source>
</evidence>
<accession>A0A0Q3HAX2</accession>
<organism evidence="1">
    <name type="scientific">Brachypodium distachyon</name>
    <name type="common">Purple false brome</name>
    <name type="synonym">Trachynia distachya</name>
    <dbReference type="NCBI Taxonomy" id="15368"/>
    <lineage>
        <taxon>Eukaryota</taxon>
        <taxon>Viridiplantae</taxon>
        <taxon>Streptophyta</taxon>
        <taxon>Embryophyta</taxon>
        <taxon>Tracheophyta</taxon>
        <taxon>Spermatophyta</taxon>
        <taxon>Magnoliopsida</taxon>
        <taxon>Liliopsida</taxon>
        <taxon>Poales</taxon>
        <taxon>Poaceae</taxon>
        <taxon>BOP clade</taxon>
        <taxon>Pooideae</taxon>
        <taxon>Stipodae</taxon>
        <taxon>Brachypodieae</taxon>
        <taxon>Brachypodium</taxon>
    </lineage>
</organism>
<keyword evidence="3" id="KW-1185">Reference proteome</keyword>
<dbReference type="Pfam" id="PF07893">
    <property type="entry name" value="DUF1668"/>
    <property type="match status" value="2"/>
</dbReference>
<dbReference type="AlphaFoldDB" id="A0A0Q3HAX2"/>
<gene>
    <name evidence="1" type="ORF">BRADI_1g52436v3</name>
</gene>
<name>A0A0Q3HAX2_BRADI</name>
<dbReference type="EMBL" id="CM000880">
    <property type="protein sequence ID" value="KQK20095.1"/>
    <property type="molecule type" value="Genomic_DNA"/>
</dbReference>
<dbReference type="PANTHER" id="PTHR33085">
    <property type="entry name" value="OS12G0113100 PROTEIN-RELATED"/>
    <property type="match status" value="1"/>
</dbReference>
<dbReference type="InterPro" id="IPR012871">
    <property type="entry name" value="DUF1668_ORYSA"/>
</dbReference>